<evidence type="ECO:0000259" key="2">
    <source>
        <dbReference type="Pfam" id="PF13717"/>
    </source>
</evidence>
<comment type="caution">
    <text evidence="3">The sequence shown here is derived from an EMBL/GenBank/DDBJ whole genome shotgun (WGS) entry which is preliminary data.</text>
</comment>
<keyword evidence="4" id="KW-1185">Reference proteome</keyword>
<keyword evidence="1" id="KW-0812">Transmembrane</keyword>
<sequence length="240" mass="25735">MILECPECRTRYLVPDSAVGVTGRTVRCANCRHSWFQEGAALPPLPLSGTTTPTAPDALSGTTKGFAPAGYAPSPTIDPTPTDEASYDAFAHRPPFRPRRNMARVRTIASIAAGLIMLALVGVILWTTAPGLAQQAGFNIGPAQSPLRIVDNPIERRQMTNGSELFAVSGRITNPSSASQRVPDLRADLRDERGRVVFSWTITPQQRTLPANGAIDFNSAQVDVPPSSKRLDLTFVGEAS</sequence>
<evidence type="ECO:0000313" key="3">
    <source>
        <dbReference type="EMBL" id="NTS65995.1"/>
    </source>
</evidence>
<dbReference type="InterPro" id="IPR011723">
    <property type="entry name" value="Znf/thioredoxin_put"/>
</dbReference>
<feature type="transmembrane region" description="Helical" evidence="1">
    <location>
        <begin position="107"/>
        <end position="126"/>
    </location>
</feature>
<evidence type="ECO:0000313" key="4">
    <source>
        <dbReference type="Proteomes" id="UP000621447"/>
    </source>
</evidence>
<accession>A0ABX2JQ96</accession>
<dbReference type="EMBL" id="JABULH010000005">
    <property type="protein sequence ID" value="NTS65995.1"/>
    <property type="molecule type" value="Genomic_DNA"/>
</dbReference>
<dbReference type="Proteomes" id="UP000621447">
    <property type="component" value="Unassembled WGS sequence"/>
</dbReference>
<dbReference type="Pfam" id="PF13717">
    <property type="entry name" value="Zn_ribbon_4"/>
    <property type="match status" value="1"/>
</dbReference>
<name>A0ABX2JQ96_9SPHN</name>
<gene>
    <name evidence="3" type="ORF">HRV97_12580</name>
</gene>
<dbReference type="NCBIfam" id="TIGR02098">
    <property type="entry name" value="MJ0042_CXXC"/>
    <property type="match status" value="1"/>
</dbReference>
<reference evidence="3 4" key="1">
    <citation type="submission" date="2020-06" db="EMBL/GenBank/DDBJ databases">
        <title>Sphingomonas hominis sp. nov., a member of the Sphingomonas, isolated from the hair of a 22-year-old girl.</title>
        <authorList>
            <person name="Zhang D.-F."/>
            <person name="Cui X.-W."/>
        </authorList>
    </citation>
    <scope>NUCLEOTIDE SEQUENCE [LARGE SCALE GENOMIC DNA]</scope>
    <source>
        <strain evidence="3 4">HHU CXW</strain>
    </source>
</reference>
<feature type="domain" description="Zinc finger/thioredoxin putative" evidence="2">
    <location>
        <begin position="1"/>
        <end position="36"/>
    </location>
</feature>
<dbReference type="RefSeq" id="WP_174194615.1">
    <property type="nucleotide sequence ID" value="NZ_JABULH010000005.1"/>
</dbReference>
<organism evidence="3 4">
    <name type="scientific">Sphingomonas hominis</name>
    <dbReference type="NCBI Taxonomy" id="2741495"/>
    <lineage>
        <taxon>Bacteria</taxon>
        <taxon>Pseudomonadati</taxon>
        <taxon>Pseudomonadota</taxon>
        <taxon>Alphaproteobacteria</taxon>
        <taxon>Sphingomonadales</taxon>
        <taxon>Sphingomonadaceae</taxon>
        <taxon>Sphingomonas</taxon>
    </lineage>
</organism>
<evidence type="ECO:0000256" key="1">
    <source>
        <dbReference type="SAM" id="Phobius"/>
    </source>
</evidence>
<protein>
    <submittedName>
        <fullName evidence="3">Zinc-ribbon domain-containing protein</fullName>
    </submittedName>
</protein>
<keyword evidence="1" id="KW-0472">Membrane</keyword>
<proteinExistence type="predicted"/>
<keyword evidence="1" id="KW-1133">Transmembrane helix</keyword>